<evidence type="ECO:0000259" key="15">
    <source>
        <dbReference type="PROSITE" id="PS50110"/>
    </source>
</evidence>
<reference evidence="16" key="2">
    <citation type="submission" date="2023-01" db="EMBL/GenBank/DDBJ databases">
        <title>Draft genome sequence of Litoribrevibacter albus strain NBRC 110071.</title>
        <authorList>
            <person name="Sun Q."/>
            <person name="Mori K."/>
        </authorList>
    </citation>
    <scope>NUCLEOTIDE SEQUENCE</scope>
    <source>
        <strain evidence="16">NBRC 110071</strain>
    </source>
</reference>
<evidence type="ECO:0000256" key="8">
    <source>
        <dbReference type="ARBA" id="ARBA00022989"/>
    </source>
</evidence>
<dbReference type="InterPro" id="IPR004358">
    <property type="entry name" value="Sig_transdc_His_kin-like_C"/>
</dbReference>
<evidence type="ECO:0000256" key="10">
    <source>
        <dbReference type="ARBA" id="ARBA00023136"/>
    </source>
</evidence>
<dbReference type="InterPro" id="IPR011006">
    <property type="entry name" value="CheY-like_superfamily"/>
</dbReference>
<dbReference type="SUPFAM" id="SSF47384">
    <property type="entry name" value="Homodimeric domain of signal transducing histidine kinase"/>
    <property type="match status" value="1"/>
</dbReference>
<evidence type="ECO:0000313" key="16">
    <source>
        <dbReference type="EMBL" id="GLQ31717.1"/>
    </source>
</evidence>
<evidence type="ECO:0000256" key="4">
    <source>
        <dbReference type="ARBA" id="ARBA00022553"/>
    </source>
</evidence>
<comment type="subcellular location">
    <subcellularLocation>
        <location evidence="2">Membrane</location>
        <topology evidence="2">Multi-pass membrane protein</topology>
    </subcellularLocation>
</comment>
<evidence type="ECO:0000313" key="17">
    <source>
        <dbReference type="Proteomes" id="UP001161389"/>
    </source>
</evidence>
<comment type="caution">
    <text evidence="16">The sequence shown here is derived from an EMBL/GenBank/DDBJ whole genome shotgun (WGS) entry which is preliminary data.</text>
</comment>
<name>A0AA37S977_9GAMM</name>
<dbReference type="InterPro" id="IPR003594">
    <property type="entry name" value="HATPase_dom"/>
</dbReference>
<dbReference type="Gene3D" id="3.40.50.2300">
    <property type="match status" value="1"/>
</dbReference>
<dbReference type="SMART" id="SM00388">
    <property type="entry name" value="HisKA"/>
    <property type="match status" value="1"/>
</dbReference>
<dbReference type="SUPFAM" id="SSF55874">
    <property type="entry name" value="ATPase domain of HSP90 chaperone/DNA topoisomerase II/histidine kinase"/>
    <property type="match status" value="1"/>
</dbReference>
<dbReference type="SMART" id="SM00387">
    <property type="entry name" value="HATPase_c"/>
    <property type="match status" value="1"/>
</dbReference>
<dbReference type="RefSeq" id="WP_284381413.1">
    <property type="nucleotide sequence ID" value="NZ_BSNM01000014.1"/>
</dbReference>
<feature type="transmembrane region" description="Helical" evidence="13">
    <location>
        <begin position="187"/>
        <end position="205"/>
    </location>
</feature>
<keyword evidence="8 13" id="KW-1133">Transmembrane helix</keyword>
<organism evidence="16 17">
    <name type="scientific">Litoribrevibacter albus</name>
    <dbReference type="NCBI Taxonomy" id="1473156"/>
    <lineage>
        <taxon>Bacteria</taxon>
        <taxon>Pseudomonadati</taxon>
        <taxon>Pseudomonadota</taxon>
        <taxon>Gammaproteobacteria</taxon>
        <taxon>Oceanospirillales</taxon>
        <taxon>Oceanospirillaceae</taxon>
        <taxon>Litoribrevibacter</taxon>
    </lineage>
</organism>
<keyword evidence="10 13" id="KW-0472">Membrane</keyword>
<sequence length="605" mass="67712">MPTLKNNLKQIKARYILALSLVGALVTGSVLMMENIFRAQYKDAEYINISGMQRMLSQKISLYVSKVISEPDSVNSEQHRVMLKKALDKFQKNHQWLTSTATPKKSSRNLSEQIKHLYYSKEIALDRRVREFVNAAEKVLFAKASKEDLTHFSSNNSEALLVDLNKVVEQFEAEATGRVSFAVNGAWALWFVTVILLLIEGRYIFQPMLHKVASVLSRIEKQKMLAEKYRERAEKANRIKSEFLANMSHELRTPMNAISAALQIVTTEPLSPQAKHLVELADASSIDLLEIFDDLLGITKIDDQSKDLTISHFKLSNVLKSVVRRYQSQIDAKKLKLDVSTEAVSLNNWLGDETELTRVLCCLLSNSIKFTEKGEISITVSMVETDTTEKQLCFEIQDTGIGMSEAVQSTMFQRFEQGDNTSSRKYGGIGVGLTIARHLVEIMHGTINIDSEEGKGTKATVVIPLIPGTVNGSGNKEVNVSDELDLNGKDILIAEDNLINQMVILSLLESTKANTRMAENGQQVVDMYKEKRPDIVLLDIQMPIKDGIDACVEIKGMDKDVPVIAVTANVSDEDKKTYVRVGFDGLIEKPIDNKELLKVLSMEFS</sequence>
<dbReference type="PROSITE" id="PS50110">
    <property type="entry name" value="RESPONSE_REGULATORY"/>
    <property type="match status" value="1"/>
</dbReference>
<evidence type="ECO:0000256" key="9">
    <source>
        <dbReference type="ARBA" id="ARBA00023012"/>
    </source>
</evidence>
<dbReference type="PANTHER" id="PTHR43047:SF64">
    <property type="entry name" value="HISTIDINE KINASE CONTAINING CHEY-HOMOLOGOUS RECEIVER DOMAIN AND PAS DOMAIN-RELATED"/>
    <property type="match status" value="1"/>
</dbReference>
<dbReference type="InterPro" id="IPR029095">
    <property type="entry name" value="NarX-like_N"/>
</dbReference>
<dbReference type="InterPro" id="IPR001789">
    <property type="entry name" value="Sig_transdc_resp-reg_receiver"/>
</dbReference>
<dbReference type="InterPro" id="IPR003661">
    <property type="entry name" value="HisK_dim/P_dom"/>
</dbReference>
<evidence type="ECO:0000256" key="6">
    <source>
        <dbReference type="ARBA" id="ARBA00022692"/>
    </source>
</evidence>
<dbReference type="SMART" id="SM00448">
    <property type="entry name" value="REC"/>
    <property type="match status" value="1"/>
</dbReference>
<evidence type="ECO:0000256" key="1">
    <source>
        <dbReference type="ARBA" id="ARBA00000085"/>
    </source>
</evidence>
<feature type="domain" description="Response regulatory" evidence="15">
    <location>
        <begin position="490"/>
        <end position="604"/>
    </location>
</feature>
<dbReference type="CDD" id="cd17546">
    <property type="entry name" value="REC_hyHK_CKI1_RcsC-like"/>
    <property type="match status" value="1"/>
</dbReference>
<dbReference type="EMBL" id="BSNM01000014">
    <property type="protein sequence ID" value="GLQ31717.1"/>
    <property type="molecule type" value="Genomic_DNA"/>
</dbReference>
<dbReference type="PRINTS" id="PR00344">
    <property type="entry name" value="BCTRLSENSOR"/>
</dbReference>
<keyword evidence="12" id="KW-0175">Coiled coil</keyword>
<dbReference type="EC" id="2.7.13.3" evidence="3"/>
<dbReference type="Proteomes" id="UP001161389">
    <property type="component" value="Unassembled WGS sequence"/>
</dbReference>
<evidence type="ECO:0000256" key="3">
    <source>
        <dbReference type="ARBA" id="ARBA00012438"/>
    </source>
</evidence>
<accession>A0AA37S977</accession>
<dbReference type="Gene3D" id="1.10.287.130">
    <property type="match status" value="1"/>
</dbReference>
<keyword evidence="4 11" id="KW-0597">Phosphoprotein</keyword>
<dbReference type="Pfam" id="PF02518">
    <property type="entry name" value="HATPase_c"/>
    <property type="match status" value="1"/>
</dbReference>
<reference evidence="16" key="1">
    <citation type="journal article" date="2014" name="Int. J. Syst. Evol. Microbiol.">
        <title>Complete genome sequence of Corynebacterium casei LMG S-19264T (=DSM 44701T), isolated from a smear-ripened cheese.</title>
        <authorList>
            <consortium name="US DOE Joint Genome Institute (JGI-PGF)"/>
            <person name="Walter F."/>
            <person name="Albersmeier A."/>
            <person name="Kalinowski J."/>
            <person name="Ruckert C."/>
        </authorList>
    </citation>
    <scope>NUCLEOTIDE SEQUENCE</scope>
    <source>
        <strain evidence="16">NBRC 110071</strain>
    </source>
</reference>
<dbReference type="Gene3D" id="3.30.565.10">
    <property type="entry name" value="Histidine kinase-like ATPase, C-terminal domain"/>
    <property type="match status" value="1"/>
</dbReference>
<keyword evidence="9" id="KW-0902">Two-component regulatory system</keyword>
<evidence type="ECO:0000259" key="14">
    <source>
        <dbReference type="PROSITE" id="PS50109"/>
    </source>
</evidence>
<keyword evidence="6 13" id="KW-0812">Transmembrane</keyword>
<evidence type="ECO:0000256" key="2">
    <source>
        <dbReference type="ARBA" id="ARBA00004141"/>
    </source>
</evidence>
<feature type="domain" description="Histidine kinase" evidence="14">
    <location>
        <begin position="246"/>
        <end position="467"/>
    </location>
</feature>
<dbReference type="AlphaFoldDB" id="A0AA37S977"/>
<dbReference type="GO" id="GO:0000155">
    <property type="term" value="F:phosphorelay sensor kinase activity"/>
    <property type="evidence" value="ECO:0007669"/>
    <property type="project" value="InterPro"/>
</dbReference>
<dbReference type="InterPro" id="IPR036890">
    <property type="entry name" value="HATPase_C_sf"/>
</dbReference>
<dbReference type="InterPro" id="IPR036097">
    <property type="entry name" value="HisK_dim/P_sf"/>
</dbReference>
<gene>
    <name evidence="16" type="ORF">GCM10007876_21960</name>
</gene>
<keyword evidence="7" id="KW-0418">Kinase</keyword>
<dbReference type="CDD" id="cd00082">
    <property type="entry name" value="HisKA"/>
    <property type="match status" value="1"/>
</dbReference>
<dbReference type="CDD" id="cd16922">
    <property type="entry name" value="HATPase_EvgS-ArcB-TorS-like"/>
    <property type="match status" value="1"/>
</dbReference>
<dbReference type="InterPro" id="IPR005467">
    <property type="entry name" value="His_kinase_dom"/>
</dbReference>
<evidence type="ECO:0000256" key="12">
    <source>
        <dbReference type="SAM" id="Coils"/>
    </source>
</evidence>
<keyword evidence="5" id="KW-0808">Transferase</keyword>
<comment type="catalytic activity">
    <reaction evidence="1">
        <text>ATP + protein L-histidine = ADP + protein N-phospho-L-histidine.</text>
        <dbReference type="EC" id="2.7.13.3"/>
    </reaction>
</comment>
<protein>
    <recommendedName>
        <fullName evidence="3">histidine kinase</fullName>
        <ecNumber evidence="3">2.7.13.3</ecNumber>
    </recommendedName>
</protein>
<dbReference type="PROSITE" id="PS50109">
    <property type="entry name" value="HIS_KIN"/>
    <property type="match status" value="1"/>
</dbReference>
<dbReference type="Pfam" id="PF00512">
    <property type="entry name" value="HisKA"/>
    <property type="match status" value="1"/>
</dbReference>
<evidence type="ECO:0000256" key="13">
    <source>
        <dbReference type="SAM" id="Phobius"/>
    </source>
</evidence>
<evidence type="ECO:0000256" key="7">
    <source>
        <dbReference type="ARBA" id="ARBA00022777"/>
    </source>
</evidence>
<dbReference type="FunFam" id="3.30.565.10:FF:000010">
    <property type="entry name" value="Sensor histidine kinase RcsC"/>
    <property type="match status" value="1"/>
</dbReference>
<keyword evidence="17" id="KW-1185">Reference proteome</keyword>
<dbReference type="SUPFAM" id="SSF52172">
    <property type="entry name" value="CheY-like"/>
    <property type="match status" value="1"/>
</dbReference>
<dbReference type="PANTHER" id="PTHR43047">
    <property type="entry name" value="TWO-COMPONENT HISTIDINE PROTEIN KINASE"/>
    <property type="match status" value="1"/>
</dbReference>
<evidence type="ECO:0000256" key="11">
    <source>
        <dbReference type="PROSITE-ProRule" id="PRU00169"/>
    </source>
</evidence>
<dbReference type="Pfam" id="PF00072">
    <property type="entry name" value="Response_reg"/>
    <property type="match status" value="1"/>
</dbReference>
<feature type="coiled-coil region" evidence="12">
    <location>
        <begin position="216"/>
        <end position="246"/>
    </location>
</feature>
<proteinExistence type="predicted"/>
<evidence type="ECO:0000256" key="5">
    <source>
        <dbReference type="ARBA" id="ARBA00022679"/>
    </source>
</evidence>
<dbReference type="GO" id="GO:0016020">
    <property type="term" value="C:membrane"/>
    <property type="evidence" value="ECO:0007669"/>
    <property type="project" value="UniProtKB-SubCell"/>
</dbReference>
<feature type="modified residue" description="4-aspartylphosphate" evidence="11">
    <location>
        <position position="539"/>
    </location>
</feature>
<dbReference type="Pfam" id="PF13675">
    <property type="entry name" value="PilJ"/>
    <property type="match status" value="1"/>
</dbReference>